<dbReference type="EMBL" id="MU004185">
    <property type="protein sequence ID" value="KAF2498671.1"/>
    <property type="molecule type" value="Genomic_DNA"/>
</dbReference>
<dbReference type="AlphaFoldDB" id="A0A6A6R1U2"/>
<evidence type="ECO:0000313" key="2">
    <source>
        <dbReference type="Proteomes" id="UP000799750"/>
    </source>
</evidence>
<proteinExistence type="predicted"/>
<reference evidence="1" key="1">
    <citation type="journal article" date="2020" name="Stud. Mycol.">
        <title>101 Dothideomycetes genomes: a test case for predicting lifestyles and emergence of pathogens.</title>
        <authorList>
            <person name="Haridas S."/>
            <person name="Albert R."/>
            <person name="Binder M."/>
            <person name="Bloem J."/>
            <person name="Labutti K."/>
            <person name="Salamov A."/>
            <person name="Andreopoulos B."/>
            <person name="Baker S."/>
            <person name="Barry K."/>
            <person name="Bills G."/>
            <person name="Bluhm B."/>
            <person name="Cannon C."/>
            <person name="Castanera R."/>
            <person name="Culley D."/>
            <person name="Daum C."/>
            <person name="Ezra D."/>
            <person name="Gonzalez J."/>
            <person name="Henrissat B."/>
            <person name="Kuo A."/>
            <person name="Liang C."/>
            <person name="Lipzen A."/>
            <person name="Lutzoni F."/>
            <person name="Magnuson J."/>
            <person name="Mondo S."/>
            <person name="Nolan M."/>
            <person name="Ohm R."/>
            <person name="Pangilinan J."/>
            <person name="Park H.-J."/>
            <person name="Ramirez L."/>
            <person name="Alfaro M."/>
            <person name="Sun H."/>
            <person name="Tritt A."/>
            <person name="Yoshinaga Y."/>
            <person name="Zwiers L.-H."/>
            <person name="Turgeon B."/>
            <person name="Goodwin S."/>
            <person name="Spatafora J."/>
            <person name="Crous P."/>
            <person name="Grigoriev I."/>
        </authorList>
    </citation>
    <scope>NUCLEOTIDE SEQUENCE</scope>
    <source>
        <strain evidence="1">CBS 269.34</strain>
    </source>
</reference>
<evidence type="ECO:0000313" key="1">
    <source>
        <dbReference type="EMBL" id="KAF2498671.1"/>
    </source>
</evidence>
<name>A0A6A6R1U2_9PEZI</name>
<accession>A0A6A6R1U2</accession>
<gene>
    <name evidence="1" type="ORF">BU16DRAFT_579757</name>
</gene>
<protein>
    <submittedName>
        <fullName evidence="1">Uncharacterized protein</fullName>
    </submittedName>
</protein>
<sequence length="263" mass="26706">MPIAEEGQGGPLLSRHMFRPPAFAEGGAGTLVSALRAAVEAGLLLELCESDGFAALTRQLHLLHAGIRGRESPTQLCLAPFAAVTARTTSPQTTGPQFSTLGFFLRDQRTAPMLQQRKSLHLSCHGGVAVCAPSPGRIWGLAASFNVPLGAPTGQATRGVDVATCLPWPASAQDGVGVRAAAQEPAVNEGTKAASPASGCQKQREAGSLRCLGSPVCLGDAHACLLTAPVCGPVASTSPPPYFLAVVKQPSGSAGPEGAGGSR</sequence>
<dbReference type="Proteomes" id="UP000799750">
    <property type="component" value="Unassembled WGS sequence"/>
</dbReference>
<keyword evidence="2" id="KW-1185">Reference proteome</keyword>
<organism evidence="1 2">
    <name type="scientific">Lophium mytilinum</name>
    <dbReference type="NCBI Taxonomy" id="390894"/>
    <lineage>
        <taxon>Eukaryota</taxon>
        <taxon>Fungi</taxon>
        <taxon>Dikarya</taxon>
        <taxon>Ascomycota</taxon>
        <taxon>Pezizomycotina</taxon>
        <taxon>Dothideomycetes</taxon>
        <taxon>Pleosporomycetidae</taxon>
        <taxon>Mytilinidiales</taxon>
        <taxon>Mytilinidiaceae</taxon>
        <taxon>Lophium</taxon>
    </lineage>
</organism>